<evidence type="ECO:0000313" key="9">
    <source>
        <dbReference type="EMBL" id="SIN80292.1"/>
    </source>
</evidence>
<feature type="binding site" description="axial binding residue" evidence="6">
    <location>
        <position position="68"/>
    </location>
    <ligand>
        <name>heme c</name>
        <dbReference type="ChEBI" id="CHEBI:61717"/>
        <label>1</label>
    </ligand>
    <ligandPart>
        <name>Fe</name>
        <dbReference type="ChEBI" id="CHEBI:18248"/>
    </ligandPart>
</feature>
<evidence type="ECO:0000256" key="1">
    <source>
        <dbReference type="ARBA" id="ARBA00022448"/>
    </source>
</evidence>
<feature type="binding site" description="axial binding residue" evidence="6">
    <location>
        <position position="115"/>
    </location>
    <ligand>
        <name>heme c</name>
        <dbReference type="ChEBI" id="CHEBI:61717"/>
        <label>1</label>
    </ligand>
    <ligandPart>
        <name>Fe</name>
        <dbReference type="ChEBI" id="CHEBI:18248"/>
    </ligandPart>
</feature>
<comment type="cofactor">
    <cofactor evidence="6">
        <name>heme c</name>
        <dbReference type="ChEBI" id="CHEBI:61717"/>
    </cofactor>
    <text evidence="6">Binds 4 heme c groups covalently per monomer.</text>
</comment>
<keyword evidence="4" id="KW-0249">Electron transport</keyword>
<dbReference type="PRINTS" id="PR00609">
    <property type="entry name" value="CYTOCHROMEC3"/>
</dbReference>
<keyword evidence="3 6" id="KW-0479">Metal-binding</keyword>
<feature type="binding site" description="axial binding residue" evidence="6">
    <location>
        <position position="138"/>
    </location>
    <ligand>
        <name>heme c</name>
        <dbReference type="ChEBI" id="CHEBI:61717"/>
        <label>1</label>
    </ligand>
    <ligandPart>
        <name>Fe</name>
        <dbReference type="ChEBI" id="CHEBI:18248"/>
    </ligandPart>
</feature>
<feature type="binding site" description="covalent" evidence="6">
    <location>
        <position position="133"/>
    </location>
    <ligand>
        <name>heme c</name>
        <dbReference type="ChEBI" id="CHEBI:61717"/>
        <label>4</label>
    </ligand>
</feature>
<reference evidence="10" key="1">
    <citation type="submission" date="2016-11" db="EMBL/GenBank/DDBJ databases">
        <authorList>
            <person name="Varghese N."/>
            <person name="Submissions S."/>
        </authorList>
    </citation>
    <scope>NUCLEOTIDE SEQUENCE [LARGE SCALE GENOMIC DNA]</scope>
    <source>
        <strain evidence="10">DSM 17456</strain>
    </source>
</reference>
<dbReference type="InterPro" id="IPR020942">
    <property type="entry name" value="Cyt_c_III_dom"/>
</dbReference>
<feature type="binding site" description="axial binding residue" evidence="6">
    <location>
        <position position="59"/>
    </location>
    <ligand>
        <name>heme c</name>
        <dbReference type="ChEBI" id="CHEBI:61717"/>
        <label>1</label>
    </ligand>
    <ligandPart>
        <name>Fe</name>
        <dbReference type="ChEBI" id="CHEBI:18248"/>
    </ligandPart>
</feature>
<evidence type="ECO:0000256" key="5">
    <source>
        <dbReference type="ARBA" id="ARBA00023004"/>
    </source>
</evidence>
<dbReference type="RefSeq" id="WP_084539322.1">
    <property type="nucleotide sequence ID" value="NZ_FSRG01000003.1"/>
</dbReference>
<keyword evidence="7" id="KW-1133">Transmembrane helix</keyword>
<dbReference type="CDD" id="cd08168">
    <property type="entry name" value="Cytochrom_C3"/>
    <property type="match status" value="1"/>
</dbReference>
<dbReference type="Gene3D" id="3.90.10.10">
    <property type="entry name" value="Cytochrome C3"/>
    <property type="match status" value="1"/>
</dbReference>
<sequence>MKSIAPYWLNNILGKLLRISAILSIVLCCYSMAIAFEAPKAILMMELTKKPVAFDHVPHAELECVQCHHMVEGRQSFQMCSACHQAKDKKAENSYYKVIHNKKTANPEMSTCITCHKEIAGKDKKKRKALTGCKKSKCHE</sequence>
<dbReference type="GO" id="GO:0046872">
    <property type="term" value="F:metal ion binding"/>
    <property type="evidence" value="ECO:0007669"/>
    <property type="project" value="UniProtKB-KW"/>
</dbReference>
<name>A0A1N6EB82_9BACT</name>
<feature type="binding site" description="axial binding residue" evidence="6">
    <location>
        <position position="84"/>
    </location>
    <ligand>
        <name>heme c</name>
        <dbReference type="ChEBI" id="CHEBI:61717"/>
        <label>1</label>
    </ligand>
    <ligandPart>
        <name>Fe</name>
        <dbReference type="ChEBI" id="CHEBI:18248"/>
    </ligandPart>
</feature>
<feature type="binding site" description="covalent" evidence="6">
    <location>
        <position position="80"/>
    </location>
    <ligand>
        <name>heme c</name>
        <dbReference type="ChEBI" id="CHEBI:61717"/>
        <label>2</label>
    </ligand>
</feature>
<keyword evidence="5 6" id="KW-0408">Iron</keyword>
<dbReference type="GO" id="GO:0020037">
    <property type="term" value="F:heme binding"/>
    <property type="evidence" value="ECO:0007669"/>
    <property type="project" value="InterPro"/>
</dbReference>
<keyword evidence="1" id="KW-0813">Transport</keyword>
<dbReference type="OrthoDB" id="5418612at2"/>
<dbReference type="SUPFAM" id="SSF48695">
    <property type="entry name" value="Multiheme cytochromes"/>
    <property type="match status" value="1"/>
</dbReference>
<evidence type="ECO:0000256" key="7">
    <source>
        <dbReference type="SAM" id="Phobius"/>
    </source>
</evidence>
<dbReference type="EMBL" id="FSRG01000003">
    <property type="protein sequence ID" value="SIN80292.1"/>
    <property type="molecule type" value="Genomic_DNA"/>
</dbReference>
<evidence type="ECO:0000256" key="2">
    <source>
        <dbReference type="ARBA" id="ARBA00022617"/>
    </source>
</evidence>
<dbReference type="GO" id="GO:0009055">
    <property type="term" value="F:electron transfer activity"/>
    <property type="evidence" value="ECO:0007669"/>
    <property type="project" value="InterPro"/>
</dbReference>
<dbReference type="InterPro" id="IPR036280">
    <property type="entry name" value="Multihaem_cyt_sf"/>
</dbReference>
<evidence type="ECO:0000259" key="8">
    <source>
        <dbReference type="Pfam" id="PF02085"/>
    </source>
</evidence>
<evidence type="ECO:0000256" key="6">
    <source>
        <dbReference type="PIRSR" id="PIRSR602322-1"/>
    </source>
</evidence>
<dbReference type="Pfam" id="PF02085">
    <property type="entry name" value="Cytochrom_CIII"/>
    <property type="match status" value="1"/>
</dbReference>
<keyword evidence="7" id="KW-0472">Membrane</keyword>
<feature type="binding site" description="covalent" evidence="6">
    <location>
        <position position="67"/>
    </location>
    <ligand>
        <name>heme c</name>
        <dbReference type="ChEBI" id="CHEBI:61717"/>
        <label>1</label>
    </ligand>
</feature>
<evidence type="ECO:0000313" key="10">
    <source>
        <dbReference type="Proteomes" id="UP000184694"/>
    </source>
</evidence>
<protein>
    <submittedName>
        <fullName evidence="9">Class III cytochrome C family protein</fullName>
    </submittedName>
</protein>
<feature type="binding site" description="covalent" evidence="6">
    <location>
        <position position="64"/>
    </location>
    <ligand>
        <name>heme c</name>
        <dbReference type="ChEBI" id="CHEBI:61717"/>
        <label>1</label>
    </ligand>
</feature>
<evidence type="ECO:0000256" key="4">
    <source>
        <dbReference type="ARBA" id="ARBA00022982"/>
    </source>
</evidence>
<feature type="binding site" description="axial binding residue" evidence="6">
    <location>
        <position position="56"/>
    </location>
    <ligand>
        <name>heme c</name>
        <dbReference type="ChEBI" id="CHEBI:61717"/>
        <label>1</label>
    </ligand>
    <ligandPart>
        <name>Fe</name>
        <dbReference type="ChEBI" id="CHEBI:18248"/>
    </ligandPart>
</feature>
<dbReference type="InterPro" id="IPR002322">
    <property type="entry name" value="Cyt_c_III"/>
</dbReference>
<keyword evidence="10" id="KW-1185">Reference proteome</keyword>
<accession>A0A1N6EB82</accession>
<evidence type="ECO:0000256" key="3">
    <source>
        <dbReference type="ARBA" id="ARBA00022723"/>
    </source>
</evidence>
<feature type="binding site" description="axial binding residue" evidence="6">
    <location>
        <position position="116"/>
    </location>
    <ligand>
        <name>heme c</name>
        <dbReference type="ChEBI" id="CHEBI:61717"/>
        <label>1</label>
    </ligand>
    <ligandPart>
        <name>Fe</name>
        <dbReference type="ChEBI" id="CHEBI:18248"/>
    </ligandPart>
</feature>
<dbReference type="STRING" id="1121457.SAMN02745161_0856"/>
<feature type="binding site" description="axial binding residue" evidence="6">
    <location>
        <position position="112"/>
    </location>
    <ligand>
        <name>heme c</name>
        <dbReference type="ChEBI" id="CHEBI:61717"/>
        <label>1</label>
    </ligand>
    <ligandPart>
        <name>Fe</name>
        <dbReference type="ChEBI" id="CHEBI:18248"/>
    </ligandPart>
</feature>
<proteinExistence type="predicted"/>
<gene>
    <name evidence="9" type="ORF">SAMN02745161_0856</name>
</gene>
<feature type="binding site" description="axial binding residue" evidence="6">
    <location>
        <position position="69"/>
    </location>
    <ligand>
        <name>heme c</name>
        <dbReference type="ChEBI" id="CHEBI:61717"/>
        <label>2</label>
    </ligand>
    <ligandPart>
        <name>Fe</name>
        <dbReference type="ChEBI" id="CHEBI:18248"/>
    </ligandPart>
</feature>
<dbReference type="AlphaFoldDB" id="A0A1N6EB82"/>
<feature type="binding site" description="axial binding residue" evidence="6">
    <location>
        <position position="83"/>
    </location>
    <ligand>
        <name>heme c</name>
        <dbReference type="ChEBI" id="CHEBI:61717"/>
        <label>1</label>
    </ligand>
    <ligandPart>
        <name>Fe</name>
        <dbReference type="ChEBI" id="CHEBI:18248"/>
    </ligandPart>
</feature>
<dbReference type="Proteomes" id="UP000184694">
    <property type="component" value="Unassembled WGS sequence"/>
</dbReference>
<feature type="domain" description="Class III cytochrome C" evidence="8">
    <location>
        <begin position="35"/>
        <end position="139"/>
    </location>
</feature>
<feature type="binding site" description="axial binding residue" evidence="6">
    <location>
        <position position="139"/>
    </location>
    <ligand>
        <name>heme c</name>
        <dbReference type="ChEBI" id="CHEBI:61717"/>
        <label>1</label>
    </ligand>
    <ligandPart>
        <name>Fe</name>
        <dbReference type="ChEBI" id="CHEBI:18248"/>
    </ligandPart>
</feature>
<organism evidence="9 10">
    <name type="scientific">Halodesulfovibrio marinisediminis DSM 17456</name>
    <dbReference type="NCBI Taxonomy" id="1121457"/>
    <lineage>
        <taxon>Bacteria</taxon>
        <taxon>Pseudomonadati</taxon>
        <taxon>Thermodesulfobacteriota</taxon>
        <taxon>Desulfovibrionia</taxon>
        <taxon>Desulfovibrionales</taxon>
        <taxon>Desulfovibrionaceae</taxon>
        <taxon>Halodesulfovibrio</taxon>
    </lineage>
</organism>
<feature type="transmembrane region" description="Helical" evidence="7">
    <location>
        <begin position="16"/>
        <end position="36"/>
    </location>
</feature>
<keyword evidence="2 6" id="KW-0349">Heme</keyword>
<keyword evidence="7" id="KW-0812">Transmembrane</keyword>